<protein>
    <submittedName>
        <fullName evidence="1">GatB/Yqey domain superfamily</fullName>
    </submittedName>
</protein>
<dbReference type="KEGG" id="cja:CJA_0766"/>
<name>B3PKA3_CELJU</name>
<dbReference type="InterPro" id="IPR042184">
    <property type="entry name" value="YqeY/Aim41_N"/>
</dbReference>
<dbReference type="Gene3D" id="1.10.1510.10">
    <property type="entry name" value="Uncharacterised protein YqeY/AIM41 PF09424, N-terminal domain"/>
    <property type="match status" value="1"/>
</dbReference>
<dbReference type="AlphaFoldDB" id="B3PKA3"/>
<evidence type="ECO:0000313" key="2">
    <source>
        <dbReference type="Proteomes" id="UP000001036"/>
    </source>
</evidence>
<dbReference type="InterPro" id="IPR019004">
    <property type="entry name" value="YqeY/Aim41"/>
</dbReference>
<accession>B3PKA3</accession>
<dbReference type="EMBL" id="CP000934">
    <property type="protein sequence ID" value="ACE83642.1"/>
    <property type="molecule type" value="Genomic_DNA"/>
</dbReference>
<evidence type="ECO:0000313" key="1">
    <source>
        <dbReference type="EMBL" id="ACE83642.1"/>
    </source>
</evidence>
<dbReference type="HOGENOM" id="CLU_079430_2_2_6"/>
<dbReference type="Pfam" id="PF09424">
    <property type="entry name" value="YqeY"/>
    <property type="match status" value="1"/>
</dbReference>
<sequence length="164" mass="18197">MSTPLGNQLYMTVAMSNTSLKDRINDALKTAMRSREKERVAVLRLVMAEFKRIEVDERIEVDDTRALALLDKMVKQRRDSEQQYRNAGRDELAAQEAYEITEIAVFLPAALSTEELDQIIAKAIADAGVTGARDMGKAMALIKPQVQGRADMGDVSKLLKAKLG</sequence>
<dbReference type="Gene3D" id="1.10.10.410">
    <property type="match status" value="1"/>
</dbReference>
<dbReference type="Proteomes" id="UP000001036">
    <property type="component" value="Chromosome"/>
</dbReference>
<organism evidence="1 2">
    <name type="scientific">Cellvibrio japonicus (strain Ueda107)</name>
    <name type="common">Pseudomonas fluorescens subsp. cellulosa</name>
    <dbReference type="NCBI Taxonomy" id="498211"/>
    <lineage>
        <taxon>Bacteria</taxon>
        <taxon>Pseudomonadati</taxon>
        <taxon>Pseudomonadota</taxon>
        <taxon>Gammaproteobacteria</taxon>
        <taxon>Cellvibrionales</taxon>
        <taxon>Cellvibrionaceae</taxon>
        <taxon>Cellvibrio</taxon>
    </lineage>
</organism>
<dbReference type="eggNOG" id="COG1610">
    <property type="taxonomic scope" value="Bacteria"/>
</dbReference>
<proteinExistence type="predicted"/>
<dbReference type="PANTHER" id="PTHR28055">
    <property type="entry name" value="ALTERED INHERITANCE OF MITOCHONDRIA PROTEIN 41, MITOCHONDRIAL"/>
    <property type="match status" value="1"/>
</dbReference>
<dbReference type="InterPro" id="IPR023168">
    <property type="entry name" value="GatB_Yqey_C_2"/>
</dbReference>
<reference evidence="1 2" key="1">
    <citation type="journal article" date="2008" name="J. Bacteriol.">
        <title>Insights into plant cell wall degradation from the genome sequence of the soil bacterium Cellvibrio japonicus.</title>
        <authorList>
            <person name="Deboy R.T."/>
            <person name="Mongodin E.F."/>
            <person name="Fouts D.E."/>
            <person name="Tailford L.E."/>
            <person name="Khouri H."/>
            <person name="Emerson J.B."/>
            <person name="Mohamoud Y."/>
            <person name="Watkins K."/>
            <person name="Henrissat B."/>
            <person name="Gilbert H.J."/>
            <person name="Nelson K.E."/>
        </authorList>
    </citation>
    <scope>NUCLEOTIDE SEQUENCE [LARGE SCALE GENOMIC DNA]</scope>
    <source>
        <strain evidence="1 2">Ueda107</strain>
    </source>
</reference>
<dbReference type="STRING" id="498211.CJA_0766"/>
<dbReference type="InterPro" id="IPR003789">
    <property type="entry name" value="Asn/Gln_tRNA_amidoTrase-B-like"/>
</dbReference>
<dbReference type="GO" id="GO:0016884">
    <property type="term" value="F:carbon-nitrogen ligase activity, with glutamine as amido-N-donor"/>
    <property type="evidence" value="ECO:0007669"/>
    <property type="project" value="InterPro"/>
</dbReference>
<dbReference type="SUPFAM" id="SSF89095">
    <property type="entry name" value="GatB/YqeY motif"/>
    <property type="match status" value="1"/>
</dbReference>
<gene>
    <name evidence="1" type="ordered locus">CJA_0766</name>
</gene>
<keyword evidence="2" id="KW-1185">Reference proteome</keyword>
<dbReference type="PANTHER" id="PTHR28055:SF1">
    <property type="entry name" value="ALTERED INHERITANCE OF MITOCHONDRIA PROTEIN 41, MITOCHONDRIAL"/>
    <property type="match status" value="1"/>
</dbReference>